<organism evidence="1 2">
    <name type="scientific">Prochlorococcus marinus (strain MIT 9215)</name>
    <dbReference type="NCBI Taxonomy" id="93060"/>
    <lineage>
        <taxon>Bacteria</taxon>
        <taxon>Bacillati</taxon>
        <taxon>Cyanobacteriota</taxon>
        <taxon>Cyanophyceae</taxon>
        <taxon>Synechococcales</taxon>
        <taxon>Prochlorococcaceae</taxon>
        <taxon>Prochlorococcus</taxon>
    </lineage>
</organism>
<evidence type="ECO:0000313" key="1">
    <source>
        <dbReference type="EMBL" id="ABV50061.1"/>
    </source>
</evidence>
<reference evidence="1 2" key="1">
    <citation type="journal article" date="2007" name="PLoS Genet.">
        <title>Patterns and implications of gene gain and loss in the evolution of Prochlorococcus.</title>
        <authorList>
            <person name="Kettler G.C."/>
            <person name="Martiny A.C."/>
            <person name="Huang K."/>
            <person name="Zucker J."/>
            <person name="Coleman M.L."/>
            <person name="Rodrigue S."/>
            <person name="Chen F."/>
            <person name="Lapidus A."/>
            <person name="Ferriera S."/>
            <person name="Johnson J."/>
            <person name="Steglich C."/>
            <person name="Church G.M."/>
            <person name="Richardson P."/>
            <person name="Chisholm S.W."/>
        </authorList>
    </citation>
    <scope>NUCLEOTIDE SEQUENCE [LARGE SCALE GENOMIC DNA]</scope>
    <source>
        <strain evidence="1 2">MIT 9215</strain>
    </source>
</reference>
<dbReference type="HOGENOM" id="CLU_3102494_0_0_3"/>
<accession>A8G380</accession>
<evidence type="ECO:0000313" key="2">
    <source>
        <dbReference type="Proteomes" id="UP000002014"/>
    </source>
</evidence>
<dbReference type="KEGG" id="pmh:P9215_04451"/>
<protein>
    <submittedName>
        <fullName evidence="1">Uncharacterized protein</fullName>
    </submittedName>
</protein>
<name>A8G380_PROM2</name>
<gene>
    <name evidence="1" type="ordered locus">P9215_04451</name>
</gene>
<proteinExistence type="predicted"/>
<dbReference type="EMBL" id="CP000825">
    <property type="protein sequence ID" value="ABV50061.1"/>
    <property type="molecule type" value="Genomic_DNA"/>
</dbReference>
<dbReference type="AlphaFoldDB" id="A8G380"/>
<dbReference type="Proteomes" id="UP000002014">
    <property type="component" value="Chromosome"/>
</dbReference>
<sequence>MAADCKFRVIQKQKFQAKTTLKNYENSNYSMAGSIWKLAALHHDASSTICI</sequence>